<dbReference type="Pfam" id="PF09952">
    <property type="entry name" value="AbiEi_2"/>
    <property type="match status" value="1"/>
</dbReference>
<proteinExistence type="predicted"/>
<dbReference type="EMBL" id="NBAX01000007">
    <property type="protein sequence ID" value="PNP93571.1"/>
    <property type="molecule type" value="Genomic_DNA"/>
</dbReference>
<organism evidence="1 2">
    <name type="scientific">Hoylesella timonensis</name>
    <dbReference type="NCBI Taxonomy" id="386414"/>
    <lineage>
        <taxon>Bacteria</taxon>
        <taxon>Pseudomonadati</taxon>
        <taxon>Bacteroidota</taxon>
        <taxon>Bacteroidia</taxon>
        <taxon>Bacteroidales</taxon>
        <taxon>Prevotellaceae</taxon>
        <taxon>Hoylesella</taxon>
    </lineage>
</organism>
<gene>
    <name evidence="1" type="ORF">BFS16_09045</name>
</gene>
<evidence type="ECO:0000313" key="2">
    <source>
        <dbReference type="Proteomes" id="UP000236634"/>
    </source>
</evidence>
<accession>A0A2K0XGA6</accession>
<sequence length="186" mass="21639">MIFFFLQDETNVSKPYRQICDQTGLSLGTIKNVVEELVEEHFIVTMASKRVLKNREQLIDLWQVYYNRTLKPKLLIKEFELVDKQDWKQLKLPNNMYWGGESGAYLHDGFLIPEQFEIYADAPISNLLLTHKVRIQDNGNIKVYQKFWKDSTNSNLVPNFLIYADLIGSGNSRCIEAAQKLKAYGI</sequence>
<protein>
    <submittedName>
        <fullName evidence="1">Uncharacterized protein</fullName>
    </submittedName>
</protein>
<reference evidence="1 2" key="1">
    <citation type="submission" date="2017-03" db="EMBL/GenBank/DDBJ databases">
        <authorList>
            <person name="Afonso C.L."/>
            <person name="Miller P.J."/>
            <person name="Scott M.A."/>
            <person name="Spackman E."/>
            <person name="Goraichik I."/>
            <person name="Dimitrov K.M."/>
            <person name="Suarez D.L."/>
            <person name="Swayne D.E."/>
        </authorList>
    </citation>
    <scope>NUCLEOTIDE SEQUENCE [LARGE SCALE GENOMIC DNA]</scope>
    <source>
        <strain evidence="1 2">DNF00076</strain>
    </source>
</reference>
<name>A0A2K0XGA6_9BACT</name>
<comment type="caution">
    <text evidence="1">The sequence shown here is derived from an EMBL/GenBank/DDBJ whole genome shotgun (WGS) entry which is preliminary data.</text>
</comment>
<dbReference type="Proteomes" id="UP000236634">
    <property type="component" value="Unassembled WGS sequence"/>
</dbReference>
<evidence type="ECO:0000313" key="1">
    <source>
        <dbReference type="EMBL" id="PNP93571.1"/>
    </source>
</evidence>
<dbReference type="InterPro" id="IPR019238">
    <property type="entry name" value="AbiEi_2"/>
</dbReference>
<dbReference type="AlphaFoldDB" id="A0A2K0XGA6"/>